<sequence length="198" mass="22535">MARFLIVLTLILCFCFSSTVKAEAQSQTAPREGSKSLLFFFSFYFLIFLRAAFYAHAILLTLLISPQAIIRRFFGIRNTENVSFKLSFSSNSGFFYLVEKKSTQEDIRVLNAKIVEVLKEILIQLGKKEWNFSIDPCINDTNWFTQKSDKLTLYNNTVICNCSNPDGFCHVVSIFLKGQDLAGVLPLSIAKLPYLKKV</sequence>
<organism evidence="3 4">
    <name type="scientific">Malus domestica</name>
    <name type="common">Apple</name>
    <name type="synonym">Pyrus malus</name>
    <dbReference type="NCBI Taxonomy" id="3750"/>
    <lineage>
        <taxon>Eukaryota</taxon>
        <taxon>Viridiplantae</taxon>
        <taxon>Streptophyta</taxon>
        <taxon>Embryophyta</taxon>
        <taxon>Tracheophyta</taxon>
        <taxon>Spermatophyta</taxon>
        <taxon>Magnoliopsida</taxon>
        <taxon>eudicotyledons</taxon>
        <taxon>Gunneridae</taxon>
        <taxon>Pentapetalae</taxon>
        <taxon>rosids</taxon>
        <taxon>fabids</taxon>
        <taxon>Rosales</taxon>
        <taxon>Rosaceae</taxon>
        <taxon>Amygdaloideae</taxon>
        <taxon>Maleae</taxon>
        <taxon>Malus</taxon>
    </lineage>
</organism>
<gene>
    <name evidence="3" type="ORF">DVH24_011372</name>
</gene>
<evidence type="ECO:0000313" key="4">
    <source>
        <dbReference type="Proteomes" id="UP000290289"/>
    </source>
</evidence>
<dbReference type="InterPro" id="IPR032675">
    <property type="entry name" value="LRR_dom_sf"/>
</dbReference>
<keyword evidence="1" id="KW-1133">Transmembrane helix</keyword>
<dbReference type="AlphaFoldDB" id="A0A498JVR2"/>
<keyword evidence="1" id="KW-0472">Membrane</keyword>
<feature type="chain" id="PRO_5019811541" evidence="2">
    <location>
        <begin position="23"/>
        <end position="198"/>
    </location>
</feature>
<dbReference type="Gene3D" id="3.80.10.10">
    <property type="entry name" value="Ribonuclease Inhibitor"/>
    <property type="match status" value="1"/>
</dbReference>
<evidence type="ECO:0000256" key="1">
    <source>
        <dbReference type="SAM" id="Phobius"/>
    </source>
</evidence>
<keyword evidence="4" id="KW-1185">Reference proteome</keyword>
<keyword evidence="1" id="KW-0812">Transmembrane</keyword>
<keyword evidence="2" id="KW-0732">Signal</keyword>
<evidence type="ECO:0000313" key="3">
    <source>
        <dbReference type="EMBL" id="RXH99047.1"/>
    </source>
</evidence>
<evidence type="ECO:0000256" key="2">
    <source>
        <dbReference type="SAM" id="SignalP"/>
    </source>
</evidence>
<dbReference type="Proteomes" id="UP000290289">
    <property type="component" value="Chromosome 5"/>
</dbReference>
<dbReference type="EMBL" id="RDQH01000331">
    <property type="protein sequence ID" value="RXH99047.1"/>
    <property type="molecule type" value="Genomic_DNA"/>
</dbReference>
<accession>A0A498JVR2</accession>
<protein>
    <submittedName>
        <fullName evidence="3">Uncharacterized protein</fullName>
    </submittedName>
</protein>
<name>A0A498JVR2_MALDO</name>
<proteinExistence type="predicted"/>
<feature type="signal peptide" evidence="2">
    <location>
        <begin position="1"/>
        <end position="22"/>
    </location>
</feature>
<comment type="caution">
    <text evidence="3">The sequence shown here is derived from an EMBL/GenBank/DDBJ whole genome shotgun (WGS) entry which is preliminary data.</text>
</comment>
<feature type="transmembrane region" description="Helical" evidence="1">
    <location>
        <begin position="38"/>
        <end position="64"/>
    </location>
</feature>
<reference evidence="3 4" key="1">
    <citation type="submission" date="2018-10" db="EMBL/GenBank/DDBJ databases">
        <title>A high-quality apple genome assembly.</title>
        <authorList>
            <person name="Hu J."/>
        </authorList>
    </citation>
    <scope>NUCLEOTIDE SEQUENCE [LARGE SCALE GENOMIC DNA]</scope>
    <source>
        <strain evidence="4">cv. HFTH1</strain>
        <tissue evidence="3">Young leaf</tissue>
    </source>
</reference>